<evidence type="ECO:0000256" key="6">
    <source>
        <dbReference type="ARBA" id="ARBA00023064"/>
    </source>
</evidence>
<comment type="cofactor">
    <cofactor evidence="9">
        <name>[4Fe-4S] cluster</name>
        <dbReference type="ChEBI" id="CHEBI:49883"/>
    </cofactor>
    <text evidence="9">Binds 1 [4Fe-4S] cluster.</text>
</comment>
<dbReference type="Pfam" id="PF00920">
    <property type="entry name" value="ILVD_EDD_N"/>
    <property type="match status" value="1"/>
</dbReference>
<evidence type="ECO:0000256" key="10">
    <source>
        <dbReference type="NCBIfam" id="TIGR01196"/>
    </source>
</evidence>
<dbReference type="RefSeq" id="WP_142941678.1">
    <property type="nucleotide sequence ID" value="NZ_VIKR01000002.1"/>
</dbReference>
<evidence type="ECO:0000256" key="8">
    <source>
        <dbReference type="ARBA" id="ARBA00023277"/>
    </source>
</evidence>
<keyword evidence="3 9" id="KW-0479">Metal-binding</keyword>
<evidence type="ECO:0000313" key="13">
    <source>
        <dbReference type="EMBL" id="TQV75061.1"/>
    </source>
</evidence>
<dbReference type="PANTHER" id="PTHR43661">
    <property type="entry name" value="D-XYLONATE DEHYDRATASE"/>
    <property type="match status" value="1"/>
</dbReference>
<keyword evidence="5 9" id="KW-0411">Iron-sulfur</keyword>
<dbReference type="GO" id="GO:0051539">
    <property type="term" value="F:4 iron, 4 sulfur cluster binding"/>
    <property type="evidence" value="ECO:0007669"/>
    <property type="project" value="UniProtKB-UniRule"/>
</dbReference>
<reference evidence="13 14" key="1">
    <citation type="submission" date="2019-06" db="EMBL/GenBank/DDBJ databases">
        <title>Draft genome of Aliikangiella marina GYP-15.</title>
        <authorList>
            <person name="Wang G."/>
        </authorList>
    </citation>
    <scope>NUCLEOTIDE SEQUENCE [LARGE SCALE GENOMIC DNA]</scope>
    <source>
        <strain evidence="13 14">GYP-15</strain>
    </source>
</reference>
<keyword evidence="8 9" id="KW-0119">Carbohydrate metabolism</keyword>
<comment type="caution">
    <text evidence="13">The sequence shown here is derived from an EMBL/GenBank/DDBJ whole genome shotgun (WGS) entry which is preliminary data.</text>
</comment>
<comment type="function">
    <text evidence="9">Catalyzes the dehydration of 6-phospho-D-gluconate to 2-dehydro-3-deoxy-6-phospho-D-gluconate.</text>
</comment>
<feature type="domain" description="Dihydroxy-acid/6-phosphogluconate dehydratase C-terminal" evidence="12">
    <location>
        <begin position="425"/>
        <end position="617"/>
    </location>
</feature>
<comment type="similarity">
    <text evidence="1 9">Belongs to the IlvD/Edd family.</text>
</comment>
<evidence type="ECO:0000313" key="14">
    <source>
        <dbReference type="Proteomes" id="UP000317839"/>
    </source>
</evidence>
<dbReference type="SUPFAM" id="SSF143975">
    <property type="entry name" value="IlvD/EDD N-terminal domain-like"/>
    <property type="match status" value="1"/>
</dbReference>
<dbReference type="Gene3D" id="3.50.30.80">
    <property type="entry name" value="IlvD/EDD C-terminal domain-like"/>
    <property type="match status" value="1"/>
</dbReference>
<dbReference type="GO" id="GO:0009255">
    <property type="term" value="P:Entner-Doudoroff pathway through 6-phosphogluconate"/>
    <property type="evidence" value="ECO:0007669"/>
    <property type="project" value="UniProtKB-UniRule"/>
</dbReference>
<keyword evidence="4 9" id="KW-0408">Iron</keyword>
<feature type="binding site" evidence="9">
    <location>
        <position position="156"/>
    </location>
    <ligand>
        <name>[4Fe-4S] cluster</name>
        <dbReference type="ChEBI" id="CHEBI:49883"/>
    </ligand>
</feature>
<evidence type="ECO:0000259" key="11">
    <source>
        <dbReference type="Pfam" id="PF00920"/>
    </source>
</evidence>
<dbReference type="SUPFAM" id="SSF52016">
    <property type="entry name" value="LeuD/IlvD-like"/>
    <property type="match status" value="1"/>
</dbReference>
<evidence type="ECO:0000256" key="5">
    <source>
        <dbReference type="ARBA" id="ARBA00023014"/>
    </source>
</evidence>
<dbReference type="GO" id="GO:0046872">
    <property type="term" value="F:metal ion binding"/>
    <property type="evidence" value="ECO:0007669"/>
    <property type="project" value="UniProtKB-KW"/>
</dbReference>
<dbReference type="NCBIfam" id="TIGR01196">
    <property type="entry name" value="edd"/>
    <property type="match status" value="1"/>
</dbReference>
<dbReference type="InterPro" id="IPR037237">
    <property type="entry name" value="IlvD/EDD_N"/>
</dbReference>
<dbReference type="Pfam" id="PF24877">
    <property type="entry name" value="ILV_EDD_C"/>
    <property type="match status" value="1"/>
</dbReference>
<gene>
    <name evidence="9" type="primary">edd</name>
    <name evidence="13" type="ORF">FLL45_08965</name>
</gene>
<dbReference type="EMBL" id="VIKR01000002">
    <property type="protein sequence ID" value="TQV75061.1"/>
    <property type="molecule type" value="Genomic_DNA"/>
</dbReference>
<dbReference type="InterPro" id="IPR004786">
    <property type="entry name" value="6-phosphgluc_deHydtase"/>
</dbReference>
<evidence type="ECO:0000256" key="2">
    <source>
        <dbReference type="ARBA" id="ARBA00022485"/>
    </source>
</evidence>
<accession>A0A545TCZ2</accession>
<name>A0A545TCZ2_9GAMM</name>
<dbReference type="GO" id="GO:0004456">
    <property type="term" value="F:phosphogluconate dehydratase activity"/>
    <property type="evidence" value="ECO:0007669"/>
    <property type="project" value="UniProtKB-UniRule"/>
</dbReference>
<evidence type="ECO:0000256" key="3">
    <source>
        <dbReference type="ARBA" id="ARBA00022723"/>
    </source>
</evidence>
<comment type="pathway">
    <text evidence="9">Carbohydrate metabolism; Entner-Doudoroff pathway.</text>
</comment>
<dbReference type="FunFam" id="3.50.30.80:FF:000001">
    <property type="entry name" value="Dihydroxy-acid dehydratase"/>
    <property type="match status" value="1"/>
</dbReference>
<dbReference type="PROSITE" id="PS00886">
    <property type="entry name" value="ILVD_EDD_1"/>
    <property type="match status" value="1"/>
</dbReference>
<evidence type="ECO:0000256" key="4">
    <source>
        <dbReference type="ARBA" id="ARBA00023004"/>
    </source>
</evidence>
<dbReference type="AlphaFoldDB" id="A0A545TCZ2"/>
<dbReference type="HAMAP" id="MF_02094">
    <property type="entry name" value="Edd"/>
    <property type="match status" value="1"/>
</dbReference>
<dbReference type="PROSITE" id="PS00887">
    <property type="entry name" value="ILVD_EDD_2"/>
    <property type="match status" value="1"/>
</dbReference>
<protein>
    <recommendedName>
        <fullName evidence="9 10">Phosphogluconate dehydratase</fullName>
        <ecNumber evidence="9 10">4.2.1.12</ecNumber>
    </recommendedName>
</protein>
<evidence type="ECO:0000256" key="1">
    <source>
        <dbReference type="ARBA" id="ARBA00006486"/>
    </source>
</evidence>
<evidence type="ECO:0000256" key="9">
    <source>
        <dbReference type="HAMAP-Rule" id="MF_02094"/>
    </source>
</evidence>
<keyword evidence="6 9" id="KW-0311">Gluconate utilization</keyword>
<dbReference type="GO" id="GO:0005829">
    <property type="term" value="C:cytosol"/>
    <property type="evidence" value="ECO:0007669"/>
    <property type="project" value="TreeGrafter"/>
</dbReference>
<keyword evidence="7 9" id="KW-0456">Lyase</keyword>
<dbReference type="GO" id="GO:0019521">
    <property type="term" value="P:D-gluconate metabolic process"/>
    <property type="evidence" value="ECO:0007669"/>
    <property type="project" value="UniProtKB-KW"/>
</dbReference>
<organism evidence="13 14">
    <name type="scientific">Aliikangiella marina</name>
    <dbReference type="NCBI Taxonomy" id="1712262"/>
    <lineage>
        <taxon>Bacteria</taxon>
        <taxon>Pseudomonadati</taxon>
        <taxon>Pseudomonadota</taxon>
        <taxon>Gammaproteobacteria</taxon>
        <taxon>Oceanospirillales</taxon>
        <taxon>Pleioneaceae</taxon>
        <taxon>Aliikangiella</taxon>
    </lineage>
</organism>
<dbReference type="OrthoDB" id="9807077at2"/>
<keyword evidence="2 9" id="KW-0004">4Fe-4S</keyword>
<dbReference type="EC" id="4.2.1.12" evidence="9 10"/>
<comment type="catalytic activity">
    <reaction evidence="9">
        <text>6-phospho-D-gluconate = 2-dehydro-3-deoxy-6-phospho-D-gluconate + H2O</text>
        <dbReference type="Rhea" id="RHEA:17277"/>
        <dbReference type="ChEBI" id="CHEBI:15377"/>
        <dbReference type="ChEBI" id="CHEBI:57569"/>
        <dbReference type="ChEBI" id="CHEBI:58759"/>
        <dbReference type="EC" id="4.2.1.12"/>
    </reaction>
</comment>
<dbReference type="Proteomes" id="UP000317839">
    <property type="component" value="Unassembled WGS sequence"/>
</dbReference>
<dbReference type="PANTHER" id="PTHR43661:SF1">
    <property type="entry name" value="PHOSPHOGLUCONATE DEHYDRATASE"/>
    <property type="match status" value="1"/>
</dbReference>
<dbReference type="InterPro" id="IPR000581">
    <property type="entry name" value="ILV_EDD_N"/>
</dbReference>
<keyword evidence="14" id="KW-1185">Reference proteome</keyword>
<feature type="domain" description="Dihydroxy-acid/6-phosphogluconate dehydratase N-terminal" evidence="11">
    <location>
        <begin position="69"/>
        <end position="381"/>
    </location>
</feature>
<feature type="binding site" evidence="9">
    <location>
        <position position="223"/>
    </location>
    <ligand>
        <name>[4Fe-4S] cluster</name>
        <dbReference type="ChEBI" id="CHEBI:49883"/>
    </ligand>
</feature>
<dbReference type="InterPro" id="IPR020558">
    <property type="entry name" value="DiOHA_6PGluconate_deHydtase_CS"/>
</dbReference>
<dbReference type="InterPro" id="IPR056740">
    <property type="entry name" value="ILV_EDD_C"/>
</dbReference>
<sequence length="620" mass="66391">MSLSNDIQKITERIIERSRPSREDYLQRMAQARVSGRTRAGLSCGNLAHGMAACSSDDKKLLAEEKSANLAIINSYNDMLSAHHPYQRFPEVIKNAARRNGITAQVAGGVPAMCDGVTQGQAGMELSLFSRDMIAMATGMSLSHNMFDGVMCLGVCDKIVPGLLIGALSFGHLPTVFVPAGPMPTGQGNAEKAKVRQAYAEGKVGRAELLASESKSYHGPGTCTFYGTANSNQMLMEIMGLHLPGSSFIPPNTELRDLLTEKAVDLLAKETAKGESATVLADIIDEKAVVNGLVGLLATGGSTNHAIHLVAMAKAAGIIIDWQDMAELSSKVPLLCRIYPNGIADINHFQAAGGMGFLMRELSQAGFLHQDVKTIMGEGLESYFSEPTIVANRTAEIFRQSADVSQSQKVIQWQSVTEKSFDESVLRPASEPFSEEGGLKLLTGNLGRSVIKVSAVAPEHRLVEAPAIVFNTQDDFQASFNKGKLEKDFVAVIRFQGPKANGMPELHKLTPLLGSLQDRGFKVAIVTDGRMSGASGKVPAAIHLVPEAMEGGLIAKIEDGDVICLDAEKGQLTINVATDVLNNRPASQPSEQQQHFGVGRELFAVFREKVTSAELGATVF</sequence>
<evidence type="ECO:0000256" key="7">
    <source>
        <dbReference type="ARBA" id="ARBA00023239"/>
    </source>
</evidence>
<dbReference type="UniPathway" id="UPA00226"/>
<proteinExistence type="inferred from homology"/>
<evidence type="ECO:0000259" key="12">
    <source>
        <dbReference type="Pfam" id="PF24877"/>
    </source>
</evidence>
<dbReference type="InterPro" id="IPR042096">
    <property type="entry name" value="Dihydro-acid_dehy_C"/>
</dbReference>